<evidence type="ECO:0000313" key="2">
    <source>
        <dbReference type="EMBL" id="VDH92130.1"/>
    </source>
</evidence>
<feature type="region of interest" description="Disordered" evidence="1">
    <location>
        <begin position="30"/>
        <end position="68"/>
    </location>
</feature>
<reference evidence="2" key="1">
    <citation type="submission" date="2018-11" db="EMBL/GenBank/DDBJ databases">
        <authorList>
            <person name="Alioto T."/>
            <person name="Alioto T."/>
        </authorList>
    </citation>
    <scope>NUCLEOTIDE SEQUENCE</scope>
</reference>
<keyword evidence="3" id="KW-1185">Reference proteome</keyword>
<protein>
    <submittedName>
        <fullName evidence="2">Uncharacterized protein</fullName>
    </submittedName>
</protein>
<evidence type="ECO:0000256" key="1">
    <source>
        <dbReference type="SAM" id="MobiDB-lite"/>
    </source>
</evidence>
<evidence type="ECO:0000313" key="3">
    <source>
        <dbReference type="Proteomes" id="UP000596742"/>
    </source>
</evidence>
<organism evidence="2 3">
    <name type="scientific">Mytilus galloprovincialis</name>
    <name type="common">Mediterranean mussel</name>
    <dbReference type="NCBI Taxonomy" id="29158"/>
    <lineage>
        <taxon>Eukaryota</taxon>
        <taxon>Metazoa</taxon>
        <taxon>Spiralia</taxon>
        <taxon>Lophotrochozoa</taxon>
        <taxon>Mollusca</taxon>
        <taxon>Bivalvia</taxon>
        <taxon>Autobranchia</taxon>
        <taxon>Pteriomorphia</taxon>
        <taxon>Mytilida</taxon>
        <taxon>Mytiloidea</taxon>
        <taxon>Mytilidae</taxon>
        <taxon>Mytilinae</taxon>
        <taxon>Mytilus</taxon>
    </lineage>
</organism>
<proteinExistence type="predicted"/>
<comment type="caution">
    <text evidence="2">The sequence shown here is derived from an EMBL/GenBank/DDBJ whole genome shotgun (WGS) entry which is preliminary data.</text>
</comment>
<name>A0A8B6BM24_MYTGA</name>
<dbReference type="AlphaFoldDB" id="A0A8B6BM24"/>
<sequence>MDKNYCPICEMKFSRKDVLMRKIRNAYPQTTEVYPPPTLPQKEVIPLPPPPSHIPLERSSQSRPCSEQKYQDRFTFQHPFTMTVTGATFCGKKTKLEYFGRSDVYCSLRPENNRDLCTGGDTTGMYP</sequence>
<dbReference type="Proteomes" id="UP000596742">
    <property type="component" value="Unassembled WGS sequence"/>
</dbReference>
<dbReference type="EMBL" id="UYJE01000303">
    <property type="protein sequence ID" value="VDH92130.1"/>
    <property type="molecule type" value="Genomic_DNA"/>
</dbReference>
<gene>
    <name evidence="2" type="ORF">MGAL_10B009566</name>
</gene>
<accession>A0A8B6BM24</accession>